<dbReference type="PANTHER" id="PTHR12994:SF17">
    <property type="entry name" value="LD30995P"/>
    <property type="match status" value="1"/>
</dbReference>
<organism evidence="2 3">
    <name type="scientific">Paralvinella palmiformis</name>
    <dbReference type="NCBI Taxonomy" id="53620"/>
    <lineage>
        <taxon>Eukaryota</taxon>
        <taxon>Metazoa</taxon>
        <taxon>Spiralia</taxon>
        <taxon>Lophotrochozoa</taxon>
        <taxon>Annelida</taxon>
        <taxon>Polychaeta</taxon>
        <taxon>Sedentaria</taxon>
        <taxon>Canalipalpata</taxon>
        <taxon>Terebellida</taxon>
        <taxon>Terebelliformia</taxon>
        <taxon>Alvinellidae</taxon>
        <taxon>Paralvinella</taxon>
    </lineage>
</organism>
<dbReference type="GO" id="GO:0016805">
    <property type="term" value="F:dipeptidase activity"/>
    <property type="evidence" value="ECO:0007669"/>
    <property type="project" value="InterPro"/>
</dbReference>
<dbReference type="PANTHER" id="PTHR12994">
    <property type="entry name" value="SECERNIN"/>
    <property type="match status" value="1"/>
</dbReference>
<sequence length="428" mass="46919">MSSCDTFVALPPATNGCIIFGKNSDRPQSEIQEVIHVKAEDHENGSKVQCTYIEVAQAGHTYAVILSKPAWMWGAEMGANEHGVCIGNEAIYTKMASDEDKEEKLLGMDLVRLGLERGRTGREAVEVIAELLVAHGQGGPCYDDPSKADVIYHNSFLIVDGTEAWVLETAGKEWAAERITSGTRNLTNMMSIDTNYELSSPGLKELAKAKGFWSGEGELDFTEVFSSDLSSVKTCPGSENPANRLKAGKELMKKYADSGFTTSSMMNILRDEESGICRLGATGSTTMASQVSVLYPPASGKPSCHWFTATPNPARSVFKPFVFTPDTSIPSLTVSPVFPDDPAKTSPRFQKSVNRGHMLYAAHQKINPLDDNFKQESLRNLLMGLESDCVKEVEGFLAEYDPSRVNDLEGLFGDAVETEMKFYRKYVN</sequence>
<dbReference type="EMBL" id="JAODUP010000143">
    <property type="protein sequence ID" value="KAK2159938.1"/>
    <property type="molecule type" value="Genomic_DNA"/>
</dbReference>
<dbReference type="Pfam" id="PF03577">
    <property type="entry name" value="Peptidase_C69"/>
    <property type="match status" value="1"/>
</dbReference>
<dbReference type="Gene3D" id="3.60.60.10">
    <property type="entry name" value="Penicillin V Acylase, Chain A"/>
    <property type="match status" value="1"/>
</dbReference>
<evidence type="ECO:0000313" key="2">
    <source>
        <dbReference type="EMBL" id="KAK2159938.1"/>
    </source>
</evidence>
<accession>A0AAD9N923</accession>
<comment type="caution">
    <text evidence="2">The sequence shown here is derived from an EMBL/GenBank/DDBJ whole genome shotgun (WGS) entry which is preliminary data.</text>
</comment>
<name>A0AAD9N923_9ANNE</name>
<dbReference type="Proteomes" id="UP001208570">
    <property type="component" value="Unassembled WGS sequence"/>
</dbReference>
<gene>
    <name evidence="2" type="ORF">LSH36_143g04040</name>
</gene>
<keyword evidence="3" id="KW-1185">Reference proteome</keyword>
<comment type="similarity">
    <text evidence="1">Belongs to the peptidase C69 family. Secernin subfamily.</text>
</comment>
<dbReference type="GO" id="GO:0070004">
    <property type="term" value="F:cysteine-type exopeptidase activity"/>
    <property type="evidence" value="ECO:0007669"/>
    <property type="project" value="InterPro"/>
</dbReference>
<dbReference type="AlphaFoldDB" id="A0AAD9N923"/>
<dbReference type="GO" id="GO:0006508">
    <property type="term" value="P:proteolysis"/>
    <property type="evidence" value="ECO:0007669"/>
    <property type="project" value="InterPro"/>
</dbReference>
<evidence type="ECO:0000256" key="1">
    <source>
        <dbReference type="ARBA" id="ARBA00005705"/>
    </source>
</evidence>
<dbReference type="InterPro" id="IPR005322">
    <property type="entry name" value="Peptidase_C69"/>
</dbReference>
<proteinExistence type="inferred from homology"/>
<protein>
    <recommendedName>
        <fullName evidence="4">Secernin-2</fullName>
    </recommendedName>
</protein>
<evidence type="ECO:0008006" key="4">
    <source>
        <dbReference type="Google" id="ProtNLM"/>
    </source>
</evidence>
<evidence type="ECO:0000313" key="3">
    <source>
        <dbReference type="Proteomes" id="UP001208570"/>
    </source>
</evidence>
<reference evidence="2" key="1">
    <citation type="journal article" date="2023" name="Mol. Biol. Evol.">
        <title>Third-Generation Sequencing Reveals the Adaptive Role of the Epigenome in Three Deep-Sea Polychaetes.</title>
        <authorList>
            <person name="Perez M."/>
            <person name="Aroh O."/>
            <person name="Sun Y."/>
            <person name="Lan Y."/>
            <person name="Juniper S.K."/>
            <person name="Young C.R."/>
            <person name="Angers B."/>
            <person name="Qian P.Y."/>
        </authorList>
    </citation>
    <scope>NUCLEOTIDE SEQUENCE</scope>
    <source>
        <strain evidence="2">P08H-3</strain>
    </source>
</reference>